<dbReference type="Proteomes" id="UP000245507">
    <property type="component" value="Unassembled WGS sequence"/>
</dbReference>
<reference evidence="3 4" key="1">
    <citation type="submission" date="2018-05" db="EMBL/GenBank/DDBJ databases">
        <title>Nocardioides silvaticus genome.</title>
        <authorList>
            <person name="Li C."/>
            <person name="Wang G."/>
        </authorList>
    </citation>
    <scope>NUCLEOTIDE SEQUENCE [LARGE SCALE GENOMIC DNA]</scope>
    <source>
        <strain evidence="3 4">CCTCC AB 2018079</strain>
    </source>
</reference>
<evidence type="ECO:0000256" key="2">
    <source>
        <dbReference type="SAM" id="MobiDB-lite"/>
    </source>
</evidence>
<dbReference type="AlphaFoldDB" id="A0A316TX91"/>
<keyword evidence="1" id="KW-0175">Coiled coil</keyword>
<organism evidence="3 4">
    <name type="scientific">Nocardioides silvaticus</name>
    <dbReference type="NCBI Taxonomy" id="2201891"/>
    <lineage>
        <taxon>Bacteria</taxon>
        <taxon>Bacillati</taxon>
        <taxon>Actinomycetota</taxon>
        <taxon>Actinomycetes</taxon>
        <taxon>Propionibacteriales</taxon>
        <taxon>Nocardioidaceae</taxon>
        <taxon>Nocardioides</taxon>
    </lineage>
</organism>
<keyword evidence="4" id="KW-1185">Reference proteome</keyword>
<evidence type="ECO:0000313" key="3">
    <source>
        <dbReference type="EMBL" id="PWN04266.1"/>
    </source>
</evidence>
<protein>
    <recommendedName>
        <fullName evidence="5">Helix-turn-helix domain-containing protein</fullName>
    </recommendedName>
</protein>
<accession>A0A316TX91</accession>
<sequence>MPGLDRGGRSLYVTAPMKPGDTPATYSPDTTLTLSEIADLAGRDLKTIKTWNNSGKGRWPNAVQDETGRKTWRVPVSDLVATGVLGPSQVEQVENELAARRESKETKHLREQVIRLEERLTAAQTLADERANTIALLKSLVGKGGAA</sequence>
<proteinExistence type="predicted"/>
<feature type="region of interest" description="Disordered" evidence="2">
    <location>
        <begin position="1"/>
        <end position="29"/>
    </location>
</feature>
<feature type="coiled-coil region" evidence="1">
    <location>
        <begin position="99"/>
        <end position="126"/>
    </location>
</feature>
<dbReference type="EMBL" id="QGDD01000001">
    <property type="protein sequence ID" value="PWN04266.1"/>
    <property type="molecule type" value="Genomic_DNA"/>
</dbReference>
<evidence type="ECO:0008006" key="5">
    <source>
        <dbReference type="Google" id="ProtNLM"/>
    </source>
</evidence>
<name>A0A316TX91_9ACTN</name>
<evidence type="ECO:0000256" key="1">
    <source>
        <dbReference type="SAM" id="Coils"/>
    </source>
</evidence>
<evidence type="ECO:0000313" key="4">
    <source>
        <dbReference type="Proteomes" id="UP000245507"/>
    </source>
</evidence>
<gene>
    <name evidence="3" type="ORF">DJ010_01015</name>
</gene>
<comment type="caution">
    <text evidence="3">The sequence shown here is derived from an EMBL/GenBank/DDBJ whole genome shotgun (WGS) entry which is preliminary data.</text>
</comment>